<sequence length="182" mass="20259">MPVPTLPPFPDNVPTHPLLVIDYELLKAGNTNEINRLWDAATGLGFWYLKNHGVQDEVDGMFEMGEATMKLPMEEKMKYEQGDEGSSFGYKAAGANAVDATGLLDTVEFINIAKDDGFAWPKTARRTYPSTVNERMDSTIVPFIKKSFEINTTILNIFNDKLGLPAGELAKRHRPDEFSGSE</sequence>
<reference evidence="2 3" key="1">
    <citation type="submission" date="2024-02" db="EMBL/GenBank/DDBJ databases">
        <title>A draft genome for the cacao thread blight pathogen Marasmius crinis-equi.</title>
        <authorList>
            <person name="Cohen S.P."/>
            <person name="Baruah I.K."/>
            <person name="Amoako-Attah I."/>
            <person name="Bukari Y."/>
            <person name="Meinhardt L.W."/>
            <person name="Bailey B.A."/>
        </authorList>
    </citation>
    <scope>NUCLEOTIDE SEQUENCE [LARGE SCALE GENOMIC DNA]</scope>
    <source>
        <strain evidence="2 3">GH-76</strain>
    </source>
</reference>
<name>A0ABR3F5G1_9AGAR</name>
<evidence type="ECO:0000313" key="3">
    <source>
        <dbReference type="Proteomes" id="UP001465976"/>
    </source>
</evidence>
<evidence type="ECO:0000259" key="1">
    <source>
        <dbReference type="Pfam" id="PF14226"/>
    </source>
</evidence>
<evidence type="ECO:0000313" key="2">
    <source>
        <dbReference type="EMBL" id="KAL0570345.1"/>
    </source>
</evidence>
<dbReference type="InterPro" id="IPR027443">
    <property type="entry name" value="IPNS-like_sf"/>
</dbReference>
<organism evidence="2 3">
    <name type="scientific">Marasmius crinis-equi</name>
    <dbReference type="NCBI Taxonomy" id="585013"/>
    <lineage>
        <taxon>Eukaryota</taxon>
        <taxon>Fungi</taxon>
        <taxon>Dikarya</taxon>
        <taxon>Basidiomycota</taxon>
        <taxon>Agaricomycotina</taxon>
        <taxon>Agaricomycetes</taxon>
        <taxon>Agaricomycetidae</taxon>
        <taxon>Agaricales</taxon>
        <taxon>Marasmiineae</taxon>
        <taxon>Marasmiaceae</taxon>
        <taxon>Marasmius</taxon>
    </lineage>
</organism>
<proteinExistence type="predicted"/>
<comment type="caution">
    <text evidence="2">The sequence shown here is derived from an EMBL/GenBank/DDBJ whole genome shotgun (WGS) entry which is preliminary data.</text>
</comment>
<gene>
    <name evidence="2" type="ORF">V5O48_011615</name>
</gene>
<dbReference type="Pfam" id="PF14226">
    <property type="entry name" value="DIOX_N"/>
    <property type="match status" value="1"/>
</dbReference>
<dbReference type="SUPFAM" id="SSF51197">
    <property type="entry name" value="Clavaminate synthase-like"/>
    <property type="match status" value="1"/>
</dbReference>
<protein>
    <recommendedName>
        <fullName evidence="1">Non-haem dioxygenase N-terminal domain-containing protein</fullName>
    </recommendedName>
</protein>
<feature type="domain" description="Non-haem dioxygenase N-terminal" evidence="1">
    <location>
        <begin position="20"/>
        <end position="116"/>
    </location>
</feature>
<keyword evidence="3" id="KW-1185">Reference proteome</keyword>
<dbReference type="EMBL" id="JBAHYK010000952">
    <property type="protein sequence ID" value="KAL0570345.1"/>
    <property type="molecule type" value="Genomic_DNA"/>
</dbReference>
<dbReference type="Gene3D" id="2.60.120.330">
    <property type="entry name" value="B-lactam Antibiotic, Isopenicillin N Synthase, Chain"/>
    <property type="match status" value="1"/>
</dbReference>
<accession>A0ABR3F5G1</accession>
<feature type="non-terminal residue" evidence="2">
    <location>
        <position position="182"/>
    </location>
</feature>
<dbReference type="Proteomes" id="UP001465976">
    <property type="component" value="Unassembled WGS sequence"/>
</dbReference>
<dbReference type="InterPro" id="IPR026992">
    <property type="entry name" value="DIOX_N"/>
</dbReference>